<dbReference type="PROSITE" id="PS51975">
    <property type="entry name" value="RNASE_H_2"/>
    <property type="match status" value="1"/>
</dbReference>
<dbReference type="EMBL" id="CP028137">
    <property type="protein sequence ID" value="AZZ51395.1"/>
    <property type="molecule type" value="Genomic_DNA"/>
</dbReference>
<protein>
    <recommendedName>
        <fullName evidence="13">Ribonuclease</fullName>
        <ecNumber evidence="13">3.1.26.4</ecNumber>
    </recommendedName>
</protein>
<reference evidence="15 16" key="1">
    <citation type="submission" date="2018-03" db="EMBL/GenBank/DDBJ databases">
        <title>Bacteriophage NCPPB3778 and a type I-E CRISPR drive the evolution of the US Biological Select Agent, Rathayibacter toxicus.</title>
        <authorList>
            <person name="Davis E.W.II."/>
            <person name="Tabima J.F."/>
            <person name="Weisberg A.J."/>
            <person name="Dantas Lopes L."/>
            <person name="Wiseman M.S."/>
            <person name="Wiseman M.S."/>
            <person name="Pupko T."/>
            <person name="Belcher M.S."/>
            <person name="Sechler A.J."/>
            <person name="Tancos M.A."/>
            <person name="Schroeder B.K."/>
            <person name="Murray T.D."/>
            <person name="Luster D.G."/>
            <person name="Schneider W.L."/>
            <person name="Rogers E."/>
            <person name="Andreote F.D."/>
            <person name="Grunwald N.J."/>
            <person name="Putnam M.L."/>
            <person name="Chang J.H."/>
        </authorList>
    </citation>
    <scope>NUCLEOTIDE SEQUENCE [LARGE SCALE GENOMIC DNA]</scope>
    <source>
        <strain evidence="15 16">DSM 15932</strain>
    </source>
</reference>
<evidence type="ECO:0000256" key="6">
    <source>
        <dbReference type="ARBA" id="ARBA00022490"/>
    </source>
</evidence>
<keyword evidence="9 12" id="KW-0255">Endonuclease</keyword>
<dbReference type="GO" id="GO:0043137">
    <property type="term" value="P:DNA replication, removal of RNA primer"/>
    <property type="evidence" value="ECO:0007669"/>
    <property type="project" value="TreeGrafter"/>
</dbReference>
<dbReference type="PANTHER" id="PTHR10954:SF18">
    <property type="entry name" value="RIBONUCLEASE HII"/>
    <property type="match status" value="1"/>
</dbReference>
<dbReference type="SUPFAM" id="SSF53098">
    <property type="entry name" value="Ribonuclease H-like"/>
    <property type="match status" value="1"/>
</dbReference>
<evidence type="ECO:0000256" key="12">
    <source>
        <dbReference type="PROSITE-ProRule" id="PRU01319"/>
    </source>
</evidence>
<proteinExistence type="inferred from homology"/>
<evidence type="ECO:0000256" key="7">
    <source>
        <dbReference type="ARBA" id="ARBA00022722"/>
    </source>
</evidence>
<keyword evidence="11" id="KW-0464">Manganese</keyword>
<evidence type="ECO:0000256" key="5">
    <source>
        <dbReference type="ARBA" id="ARBA00007383"/>
    </source>
</evidence>
<comment type="function">
    <text evidence="3 13">Endonuclease that specifically degrades the RNA of RNA-DNA hybrids.</text>
</comment>
<dbReference type="InterPro" id="IPR022898">
    <property type="entry name" value="RNase_HII"/>
</dbReference>
<feature type="binding site" evidence="12">
    <location>
        <position position="27"/>
    </location>
    <ligand>
        <name>a divalent metal cation</name>
        <dbReference type="ChEBI" id="CHEBI:60240"/>
    </ligand>
</feature>
<evidence type="ECO:0000256" key="4">
    <source>
        <dbReference type="ARBA" id="ARBA00004496"/>
    </source>
</evidence>
<evidence type="ECO:0000256" key="10">
    <source>
        <dbReference type="ARBA" id="ARBA00022801"/>
    </source>
</evidence>
<keyword evidence="8 12" id="KW-0479">Metal-binding</keyword>
<comment type="catalytic activity">
    <reaction evidence="1 12 13">
        <text>Endonucleolytic cleavage to 5'-phosphomonoester.</text>
        <dbReference type="EC" id="3.1.26.4"/>
    </reaction>
</comment>
<evidence type="ECO:0000313" key="15">
    <source>
        <dbReference type="EMBL" id="AZZ51395.1"/>
    </source>
</evidence>
<dbReference type="InterPro" id="IPR012337">
    <property type="entry name" value="RNaseH-like_sf"/>
</dbReference>
<dbReference type="Pfam" id="PF01351">
    <property type="entry name" value="RNase_HII"/>
    <property type="match status" value="1"/>
</dbReference>
<keyword evidence="10 12" id="KW-0378">Hydrolase</keyword>
<dbReference type="GO" id="GO:0032299">
    <property type="term" value="C:ribonuclease H2 complex"/>
    <property type="evidence" value="ECO:0007669"/>
    <property type="project" value="TreeGrafter"/>
</dbReference>
<dbReference type="NCBIfam" id="NF000595">
    <property type="entry name" value="PRK00015.1-3"/>
    <property type="match status" value="1"/>
</dbReference>
<comment type="similarity">
    <text evidence="5 13">Belongs to the RNase HII family.</text>
</comment>
<dbReference type="Proteomes" id="UP000285317">
    <property type="component" value="Chromosome"/>
</dbReference>
<comment type="cofactor">
    <cofactor evidence="2">
        <name>Mg(2+)</name>
        <dbReference type="ChEBI" id="CHEBI:18420"/>
    </cofactor>
</comment>
<accession>A0A3T0SYN4</accession>
<dbReference type="GO" id="GO:0006298">
    <property type="term" value="P:mismatch repair"/>
    <property type="evidence" value="ECO:0007669"/>
    <property type="project" value="TreeGrafter"/>
</dbReference>
<name>A0A3T0SYN4_9MICO</name>
<dbReference type="CDD" id="cd07182">
    <property type="entry name" value="RNase_HII_bacteria_HII_like"/>
    <property type="match status" value="1"/>
</dbReference>
<feature type="domain" description="RNase H type-2" evidence="14">
    <location>
        <begin position="20"/>
        <end position="224"/>
    </location>
</feature>
<evidence type="ECO:0000256" key="1">
    <source>
        <dbReference type="ARBA" id="ARBA00000077"/>
    </source>
</evidence>
<keyword evidence="7 12" id="KW-0540">Nuclease</keyword>
<dbReference type="PANTHER" id="PTHR10954">
    <property type="entry name" value="RIBONUCLEASE H2 SUBUNIT A"/>
    <property type="match status" value="1"/>
</dbReference>
<dbReference type="RefSeq" id="WP_127886348.1">
    <property type="nucleotide sequence ID" value="NZ_CP028137.1"/>
</dbReference>
<dbReference type="AlphaFoldDB" id="A0A3T0SYN4"/>
<dbReference type="Gene3D" id="3.30.420.10">
    <property type="entry name" value="Ribonuclease H-like superfamily/Ribonuclease H"/>
    <property type="match status" value="1"/>
</dbReference>
<dbReference type="InterPro" id="IPR024567">
    <property type="entry name" value="RNase_HII/HIII_dom"/>
</dbReference>
<evidence type="ECO:0000256" key="2">
    <source>
        <dbReference type="ARBA" id="ARBA00001946"/>
    </source>
</evidence>
<evidence type="ECO:0000256" key="11">
    <source>
        <dbReference type="ARBA" id="ARBA00023211"/>
    </source>
</evidence>
<organism evidence="15 16">
    <name type="scientific">Rathayibacter festucae DSM 15932</name>
    <dbReference type="NCBI Taxonomy" id="1328866"/>
    <lineage>
        <taxon>Bacteria</taxon>
        <taxon>Bacillati</taxon>
        <taxon>Actinomycetota</taxon>
        <taxon>Actinomycetes</taxon>
        <taxon>Micrococcales</taxon>
        <taxon>Microbacteriaceae</taxon>
        <taxon>Rathayibacter</taxon>
    </lineage>
</organism>
<evidence type="ECO:0000313" key="16">
    <source>
        <dbReference type="Proteomes" id="UP000285317"/>
    </source>
</evidence>
<evidence type="ECO:0000256" key="3">
    <source>
        <dbReference type="ARBA" id="ARBA00004065"/>
    </source>
</evidence>
<dbReference type="KEGG" id="rfs:C1I64_04630"/>
<comment type="subcellular location">
    <subcellularLocation>
        <location evidence="4">Cytoplasm</location>
    </subcellularLocation>
</comment>
<dbReference type="GO" id="GO:0003723">
    <property type="term" value="F:RNA binding"/>
    <property type="evidence" value="ECO:0007669"/>
    <property type="project" value="UniProtKB-UniRule"/>
</dbReference>
<dbReference type="InterPro" id="IPR036397">
    <property type="entry name" value="RNaseH_sf"/>
</dbReference>
<dbReference type="GO" id="GO:0004523">
    <property type="term" value="F:RNA-DNA hybrid ribonuclease activity"/>
    <property type="evidence" value="ECO:0007669"/>
    <property type="project" value="UniProtKB-UniRule"/>
</dbReference>
<feature type="binding site" evidence="12">
    <location>
        <position position="125"/>
    </location>
    <ligand>
        <name>a divalent metal cation</name>
        <dbReference type="ChEBI" id="CHEBI:60240"/>
    </ligand>
</feature>
<keyword evidence="6" id="KW-0963">Cytoplasm</keyword>
<dbReference type="GO" id="GO:0005737">
    <property type="term" value="C:cytoplasm"/>
    <property type="evidence" value="ECO:0007669"/>
    <property type="project" value="UniProtKB-SubCell"/>
</dbReference>
<evidence type="ECO:0000256" key="13">
    <source>
        <dbReference type="RuleBase" id="RU003515"/>
    </source>
</evidence>
<comment type="cofactor">
    <cofactor evidence="12">
        <name>Mn(2+)</name>
        <dbReference type="ChEBI" id="CHEBI:29035"/>
    </cofactor>
    <cofactor evidence="12">
        <name>Mg(2+)</name>
        <dbReference type="ChEBI" id="CHEBI:18420"/>
    </cofactor>
    <text evidence="12">Manganese or magnesium. Binds 1 divalent metal ion per monomer in the absence of substrate. May bind a second metal ion after substrate binding.</text>
</comment>
<evidence type="ECO:0000256" key="9">
    <source>
        <dbReference type="ARBA" id="ARBA00022759"/>
    </source>
</evidence>
<evidence type="ECO:0000256" key="8">
    <source>
        <dbReference type="ARBA" id="ARBA00022723"/>
    </source>
</evidence>
<dbReference type="EC" id="3.1.26.4" evidence="13"/>
<evidence type="ECO:0000259" key="14">
    <source>
        <dbReference type="PROSITE" id="PS51975"/>
    </source>
</evidence>
<dbReference type="InterPro" id="IPR001352">
    <property type="entry name" value="RNase_HII/HIII"/>
</dbReference>
<dbReference type="GO" id="GO:0046872">
    <property type="term" value="F:metal ion binding"/>
    <property type="evidence" value="ECO:0007669"/>
    <property type="project" value="UniProtKB-KW"/>
</dbReference>
<feature type="binding site" evidence="12">
    <location>
        <position position="26"/>
    </location>
    <ligand>
        <name>a divalent metal cation</name>
        <dbReference type="ChEBI" id="CHEBI:60240"/>
    </ligand>
</feature>
<sequence>MVVADPDLREERRLFRQGYESVIGCDEVGRGAIAGPVSVGVVAIGSRCGRFPEGLRDSKMLAPARREALLPGVVKWVSGWAIGESSADEIDDTGIIAGLGRAASRGIERLVDQGVELSRAVVLLDGKHDWLTPALGPWAAELTIVTRVKADRDCASVSAASVLAKVGRDGQMVRHHDDFAEYAWDSNKGYGSAAHWAGLDRVGPSPLHRVTWLSRSREVGADAVSA</sequence>
<gene>
    <name evidence="15" type="ORF">C1I64_04630</name>
</gene>